<dbReference type="EMBL" id="LUFC02000263">
    <property type="protein sequence ID" value="KAF4499371.1"/>
    <property type="molecule type" value="Genomic_DNA"/>
</dbReference>
<evidence type="ECO:0000256" key="1">
    <source>
        <dbReference type="ARBA" id="ARBA00009986"/>
    </source>
</evidence>
<dbReference type="Gene3D" id="3.40.605.10">
    <property type="entry name" value="Aldehyde Dehydrogenase, Chain A, domain 1"/>
    <property type="match status" value="1"/>
</dbReference>
<comment type="similarity">
    <text evidence="1">Belongs to the aldehyde dehydrogenase family.</text>
</comment>
<dbReference type="PANTHER" id="PTHR11699">
    <property type="entry name" value="ALDEHYDE DEHYDROGENASE-RELATED"/>
    <property type="match status" value="1"/>
</dbReference>
<gene>
    <name evidence="5" type="ORF">FAGAP_4444</name>
</gene>
<reference evidence="5" key="1">
    <citation type="submission" date="2020-01" db="EMBL/GenBank/DDBJ databases">
        <title>Identification and distribution of gene clusters putatively required for synthesis of sphingolipid metabolism inhibitors in phylogenetically diverse species of the filamentous fungus Fusarium.</title>
        <authorList>
            <person name="Kim H.-S."/>
            <person name="Busman M."/>
            <person name="Brown D.W."/>
            <person name="Divon H."/>
            <person name="Uhlig S."/>
            <person name="Proctor R.H."/>
        </authorList>
    </citation>
    <scope>NUCLEOTIDE SEQUENCE</scope>
    <source>
        <strain evidence="5">NRRL 31653</strain>
    </source>
</reference>
<proteinExistence type="inferred from homology"/>
<dbReference type="Gene3D" id="3.40.309.10">
    <property type="entry name" value="Aldehyde Dehydrogenase, Chain A, domain 2"/>
    <property type="match status" value="1"/>
</dbReference>
<evidence type="ECO:0000313" key="6">
    <source>
        <dbReference type="Proteomes" id="UP000737391"/>
    </source>
</evidence>
<comment type="caution">
    <text evidence="5">The sequence shown here is derived from an EMBL/GenBank/DDBJ whole genome shotgun (WGS) entry which is preliminary data.</text>
</comment>
<protein>
    <recommendedName>
        <fullName evidence="2">aldehyde dehydrogenase (NAD(+))</fullName>
        <ecNumber evidence="2">1.2.1.3</ecNumber>
    </recommendedName>
</protein>
<dbReference type="SUPFAM" id="SSF53720">
    <property type="entry name" value="ALDH-like"/>
    <property type="match status" value="1"/>
</dbReference>
<dbReference type="InterPro" id="IPR016162">
    <property type="entry name" value="Ald_DH_N"/>
</dbReference>
<dbReference type="InterPro" id="IPR016163">
    <property type="entry name" value="Ald_DH_C"/>
</dbReference>
<accession>A0A9P5E820</accession>
<sequence length="100" mass="10989">MAKNRTYCLFQFSTKDEIIELANDSKYGLASAVFVQDIENAIRVGDALETGQAIINLWGTVNANAAFGVIKESVFGRDLGNESIDESTEIKYVQVMVPKP</sequence>
<dbReference type="AlphaFoldDB" id="A0A9P5E820"/>
<dbReference type="Pfam" id="PF00171">
    <property type="entry name" value="Aldedh"/>
    <property type="match status" value="1"/>
</dbReference>
<dbReference type="Proteomes" id="UP000737391">
    <property type="component" value="Unassembled WGS sequence"/>
</dbReference>
<name>A0A9P5E820_9HYPO</name>
<dbReference type="InterPro" id="IPR015590">
    <property type="entry name" value="Aldehyde_DH_dom"/>
</dbReference>
<dbReference type="OrthoDB" id="310895at2759"/>
<evidence type="ECO:0000256" key="3">
    <source>
        <dbReference type="ARBA" id="ARBA00049194"/>
    </source>
</evidence>
<keyword evidence="6" id="KW-1185">Reference proteome</keyword>
<evidence type="ECO:0000313" key="5">
    <source>
        <dbReference type="EMBL" id="KAF4499371.1"/>
    </source>
</evidence>
<organism evidence="5 6">
    <name type="scientific">Fusarium agapanthi</name>
    <dbReference type="NCBI Taxonomy" id="1803897"/>
    <lineage>
        <taxon>Eukaryota</taxon>
        <taxon>Fungi</taxon>
        <taxon>Dikarya</taxon>
        <taxon>Ascomycota</taxon>
        <taxon>Pezizomycotina</taxon>
        <taxon>Sordariomycetes</taxon>
        <taxon>Hypocreomycetidae</taxon>
        <taxon>Hypocreales</taxon>
        <taxon>Nectriaceae</taxon>
        <taxon>Fusarium</taxon>
        <taxon>Fusarium fujikuroi species complex</taxon>
    </lineage>
</organism>
<evidence type="ECO:0000259" key="4">
    <source>
        <dbReference type="Pfam" id="PF00171"/>
    </source>
</evidence>
<dbReference type="EC" id="1.2.1.3" evidence="2"/>
<feature type="domain" description="Aldehyde dehydrogenase" evidence="4">
    <location>
        <begin position="9"/>
        <end position="93"/>
    </location>
</feature>
<dbReference type="InterPro" id="IPR016161">
    <property type="entry name" value="Ald_DH/histidinol_DH"/>
</dbReference>
<evidence type="ECO:0000256" key="2">
    <source>
        <dbReference type="ARBA" id="ARBA00024226"/>
    </source>
</evidence>
<comment type="catalytic activity">
    <reaction evidence="3">
        <text>an aldehyde + NAD(+) + H2O = a carboxylate + NADH + 2 H(+)</text>
        <dbReference type="Rhea" id="RHEA:16185"/>
        <dbReference type="ChEBI" id="CHEBI:15377"/>
        <dbReference type="ChEBI" id="CHEBI:15378"/>
        <dbReference type="ChEBI" id="CHEBI:17478"/>
        <dbReference type="ChEBI" id="CHEBI:29067"/>
        <dbReference type="ChEBI" id="CHEBI:57540"/>
        <dbReference type="ChEBI" id="CHEBI:57945"/>
        <dbReference type="EC" id="1.2.1.3"/>
    </reaction>
</comment>
<dbReference type="GO" id="GO:0004029">
    <property type="term" value="F:aldehyde dehydrogenase (NAD+) activity"/>
    <property type="evidence" value="ECO:0007669"/>
    <property type="project" value="UniProtKB-EC"/>
</dbReference>